<dbReference type="InterPro" id="IPR050307">
    <property type="entry name" value="Sterol_Desaturase_Related"/>
</dbReference>
<dbReference type="FunCoup" id="D8T3U2">
    <property type="interactions" value="295"/>
</dbReference>
<gene>
    <name evidence="9" type="primary">WAX2B-2</name>
    <name evidence="9" type="ORF">SELMODRAFT_185167</name>
</gene>
<proteinExistence type="inferred from homology"/>
<dbReference type="eggNOG" id="ENOG502QQ3D">
    <property type="taxonomic scope" value="Eukaryota"/>
</dbReference>
<dbReference type="Proteomes" id="UP000001514">
    <property type="component" value="Unassembled WGS sequence"/>
</dbReference>
<dbReference type="GO" id="GO:0005506">
    <property type="term" value="F:iron ion binding"/>
    <property type="evidence" value="ECO:0007669"/>
    <property type="project" value="InterPro"/>
</dbReference>
<dbReference type="GO" id="GO:0016020">
    <property type="term" value="C:membrane"/>
    <property type="evidence" value="ECO:0007669"/>
    <property type="project" value="UniProtKB-SubCell"/>
</dbReference>
<comment type="similarity">
    <text evidence="2">Belongs to the sterol desaturase family.</text>
</comment>
<evidence type="ECO:0000256" key="5">
    <source>
        <dbReference type="ARBA" id="ARBA00023136"/>
    </source>
</evidence>
<evidence type="ECO:0000256" key="3">
    <source>
        <dbReference type="ARBA" id="ARBA00022692"/>
    </source>
</evidence>
<organism evidence="10">
    <name type="scientific">Selaginella moellendorffii</name>
    <name type="common">Spikemoss</name>
    <dbReference type="NCBI Taxonomy" id="88036"/>
    <lineage>
        <taxon>Eukaryota</taxon>
        <taxon>Viridiplantae</taxon>
        <taxon>Streptophyta</taxon>
        <taxon>Embryophyta</taxon>
        <taxon>Tracheophyta</taxon>
        <taxon>Lycopodiopsida</taxon>
        <taxon>Selaginellales</taxon>
        <taxon>Selaginellaceae</taxon>
        <taxon>Selaginella</taxon>
    </lineage>
</organism>
<dbReference type="InterPro" id="IPR006694">
    <property type="entry name" value="Fatty_acid_hydroxylase"/>
</dbReference>
<sequence length="620" mass="70382">MEESKILGCWPWQRMGTYKYHLFLPIFLSAAHSHYLGTSPRDNWCFHILVIAALRYTLYQAWSSFARLHAVVKHHQIISYALTYEQVDREFDCDNGIILHSLLAYALGPNDISGFSIWNLRGLVYLIAFHAGVTESGYYWLHRAFHTKSLFRSFHSYHHASTAPEPATAFTHTFLEALLQTVLMSVPIFASCFLGGSCLALFYVYPLAFDFFKYLGHFNCEIVPLWAFQKLPLLKYLIYTPSYHSLHHLDLKSNFCLFMPLYDYLGGTQHPNTHAFYRSIRKDGREAVPQFVFLVHCIDILSSLHVAFSGRTASSVPFRGEWYAWLVFPIGLVSCFCVWIWGKTFVATKYLLDGLHAQSWVVPRYGFHYFIPACAAGINRHIERAILDADELGVKVISLAALNKNESLNGGGLLFVKKHPNLKVRVVHGNTLTAALVLRELPAETSEVFLTGSTSKIGRAIALYLCRRNVRIMMLTTSRERYQSIVDEAPADCRHNLVQVTKYQAGQTCKTWIVGKWATSQDQSWAPHGSHFHQFVVPPVHEYRKDCTYGKLAGMKLPQSVEGVHSCEYTFDRGVVAACHAGGLVHALENWTHHEVGSIDIDHIDLVWEAALKHGLEPVL</sequence>
<evidence type="ECO:0000313" key="9">
    <source>
        <dbReference type="EMBL" id="EFJ08693.1"/>
    </source>
</evidence>
<dbReference type="InterPro" id="IPR021940">
    <property type="entry name" value="CER1-like_C"/>
</dbReference>
<keyword evidence="5 6" id="KW-0472">Membrane</keyword>
<dbReference type="KEGG" id="smo:SELMODRAFT_185167"/>
<dbReference type="GeneID" id="9648018"/>
<comment type="subcellular location">
    <subcellularLocation>
        <location evidence="1">Membrane</location>
        <topology evidence="1">Multi-pass membrane protein</topology>
    </subcellularLocation>
</comment>
<keyword evidence="3 6" id="KW-0812">Transmembrane</keyword>
<dbReference type="PANTHER" id="PTHR11863">
    <property type="entry name" value="STEROL DESATURASE"/>
    <property type="match status" value="1"/>
</dbReference>
<evidence type="ECO:0000259" key="8">
    <source>
        <dbReference type="Pfam" id="PF12076"/>
    </source>
</evidence>
<dbReference type="HOGENOM" id="CLU_017842_2_0_1"/>
<dbReference type="Gramene" id="EFJ08693">
    <property type="protein sequence ID" value="EFJ08693"/>
    <property type="gene ID" value="SELMODRAFT_185167"/>
</dbReference>
<feature type="domain" description="Very-long-chain aldehyde decarbonylase CER1-like C-terminal" evidence="8">
    <location>
        <begin position="448"/>
        <end position="618"/>
    </location>
</feature>
<dbReference type="Pfam" id="PF04116">
    <property type="entry name" value="FA_hydroxylase"/>
    <property type="match status" value="1"/>
</dbReference>
<feature type="domain" description="Fatty acid hydroxylase" evidence="7">
    <location>
        <begin position="129"/>
        <end position="268"/>
    </location>
</feature>
<evidence type="ECO:0000256" key="2">
    <source>
        <dbReference type="ARBA" id="ARBA00009324"/>
    </source>
</evidence>
<evidence type="ECO:0000256" key="1">
    <source>
        <dbReference type="ARBA" id="ARBA00004141"/>
    </source>
</evidence>
<keyword evidence="4 6" id="KW-1133">Transmembrane helix</keyword>
<dbReference type="EMBL" id="GL377671">
    <property type="protein sequence ID" value="EFJ08693.1"/>
    <property type="molecule type" value="Genomic_DNA"/>
</dbReference>
<dbReference type="GO" id="GO:0016491">
    <property type="term" value="F:oxidoreductase activity"/>
    <property type="evidence" value="ECO:0007669"/>
    <property type="project" value="InterPro"/>
</dbReference>
<keyword evidence="10" id="KW-1185">Reference proteome</keyword>
<name>D8T3U2_SELML</name>
<dbReference type="InterPro" id="IPR036291">
    <property type="entry name" value="NAD(P)-bd_dom_sf"/>
</dbReference>
<feature type="transmembrane region" description="Helical" evidence="6">
    <location>
        <begin position="182"/>
        <end position="205"/>
    </location>
</feature>
<dbReference type="AlphaFoldDB" id="D8T3U2"/>
<dbReference type="OrthoDB" id="408954at2759"/>
<dbReference type="GO" id="GO:0008610">
    <property type="term" value="P:lipid biosynthetic process"/>
    <property type="evidence" value="ECO:0007669"/>
    <property type="project" value="InterPro"/>
</dbReference>
<evidence type="ECO:0000256" key="4">
    <source>
        <dbReference type="ARBA" id="ARBA00022989"/>
    </source>
</evidence>
<dbReference type="SUPFAM" id="SSF51735">
    <property type="entry name" value="NAD(P)-binding Rossmann-fold domains"/>
    <property type="match status" value="1"/>
</dbReference>
<evidence type="ECO:0000259" key="7">
    <source>
        <dbReference type="Pfam" id="PF04116"/>
    </source>
</evidence>
<accession>D8T3U2</accession>
<evidence type="ECO:0000256" key="6">
    <source>
        <dbReference type="SAM" id="Phobius"/>
    </source>
</evidence>
<protein>
    <submittedName>
        <fullName evidence="9">Uncharacterized protein WAX2B-2</fullName>
    </submittedName>
</protein>
<evidence type="ECO:0000313" key="10">
    <source>
        <dbReference type="Proteomes" id="UP000001514"/>
    </source>
</evidence>
<dbReference type="InParanoid" id="D8T3U2"/>
<reference evidence="9 10" key="1">
    <citation type="journal article" date="2011" name="Science">
        <title>The Selaginella genome identifies genetic changes associated with the evolution of vascular plants.</title>
        <authorList>
            <person name="Banks J.A."/>
            <person name="Nishiyama T."/>
            <person name="Hasebe M."/>
            <person name="Bowman J.L."/>
            <person name="Gribskov M."/>
            <person name="dePamphilis C."/>
            <person name="Albert V.A."/>
            <person name="Aono N."/>
            <person name="Aoyama T."/>
            <person name="Ambrose B.A."/>
            <person name="Ashton N.W."/>
            <person name="Axtell M.J."/>
            <person name="Barker E."/>
            <person name="Barker M.S."/>
            <person name="Bennetzen J.L."/>
            <person name="Bonawitz N.D."/>
            <person name="Chapple C."/>
            <person name="Cheng C."/>
            <person name="Correa L.G."/>
            <person name="Dacre M."/>
            <person name="DeBarry J."/>
            <person name="Dreyer I."/>
            <person name="Elias M."/>
            <person name="Engstrom E.M."/>
            <person name="Estelle M."/>
            <person name="Feng L."/>
            <person name="Finet C."/>
            <person name="Floyd S.K."/>
            <person name="Frommer W.B."/>
            <person name="Fujita T."/>
            <person name="Gramzow L."/>
            <person name="Gutensohn M."/>
            <person name="Harholt J."/>
            <person name="Hattori M."/>
            <person name="Heyl A."/>
            <person name="Hirai T."/>
            <person name="Hiwatashi Y."/>
            <person name="Ishikawa M."/>
            <person name="Iwata M."/>
            <person name="Karol K.G."/>
            <person name="Koehler B."/>
            <person name="Kolukisaoglu U."/>
            <person name="Kubo M."/>
            <person name="Kurata T."/>
            <person name="Lalonde S."/>
            <person name="Li K."/>
            <person name="Li Y."/>
            <person name="Litt A."/>
            <person name="Lyons E."/>
            <person name="Manning G."/>
            <person name="Maruyama T."/>
            <person name="Michael T.P."/>
            <person name="Mikami K."/>
            <person name="Miyazaki S."/>
            <person name="Morinaga S."/>
            <person name="Murata T."/>
            <person name="Mueller-Roeber B."/>
            <person name="Nelson D.R."/>
            <person name="Obara M."/>
            <person name="Oguri Y."/>
            <person name="Olmstead R.G."/>
            <person name="Onodera N."/>
            <person name="Petersen B.L."/>
            <person name="Pils B."/>
            <person name="Prigge M."/>
            <person name="Rensing S.A."/>
            <person name="Riano-Pachon D.M."/>
            <person name="Roberts A.W."/>
            <person name="Sato Y."/>
            <person name="Scheller H.V."/>
            <person name="Schulz B."/>
            <person name="Schulz C."/>
            <person name="Shakirov E.V."/>
            <person name="Shibagaki N."/>
            <person name="Shinohara N."/>
            <person name="Shippen D.E."/>
            <person name="Soerensen I."/>
            <person name="Sotooka R."/>
            <person name="Sugimoto N."/>
            <person name="Sugita M."/>
            <person name="Sumikawa N."/>
            <person name="Tanurdzic M."/>
            <person name="Theissen G."/>
            <person name="Ulvskov P."/>
            <person name="Wakazuki S."/>
            <person name="Weng J.K."/>
            <person name="Willats W.W."/>
            <person name="Wipf D."/>
            <person name="Wolf P.G."/>
            <person name="Yang L."/>
            <person name="Zimmer A.D."/>
            <person name="Zhu Q."/>
            <person name="Mitros T."/>
            <person name="Hellsten U."/>
            <person name="Loque D."/>
            <person name="Otillar R."/>
            <person name="Salamov A."/>
            <person name="Schmutz J."/>
            <person name="Shapiro H."/>
            <person name="Lindquist E."/>
            <person name="Lucas S."/>
            <person name="Rokhsar D."/>
            <person name="Grigoriev I.V."/>
        </authorList>
    </citation>
    <scope>NUCLEOTIDE SEQUENCE [LARGE SCALE GENOMIC DNA]</scope>
</reference>
<dbReference type="Pfam" id="PF12076">
    <property type="entry name" value="CER1-like_C"/>
    <property type="match status" value="1"/>
</dbReference>
<feature type="transmembrane region" description="Helical" evidence="6">
    <location>
        <begin position="322"/>
        <end position="342"/>
    </location>
</feature>
<dbReference type="OMA" id="HQIDAEW"/>